<dbReference type="EC" id="2.1.1.45" evidence="4"/>
<dbReference type="GO" id="GO:0004799">
    <property type="term" value="F:thymidylate synthase activity"/>
    <property type="evidence" value="ECO:0007669"/>
    <property type="project" value="UniProtKB-EC"/>
</dbReference>
<dbReference type="InterPro" id="IPR045097">
    <property type="entry name" value="Thymidate_synth/dCMP_Mease"/>
</dbReference>
<name>A0A377TFU2_KLEPN</name>
<dbReference type="GO" id="GO:0006231">
    <property type="term" value="P:dTMP biosynthetic process"/>
    <property type="evidence" value="ECO:0007669"/>
    <property type="project" value="TreeGrafter"/>
</dbReference>
<keyword evidence="2 4" id="KW-0808">Transferase</keyword>
<dbReference type="PANTHER" id="PTHR11548:SF9">
    <property type="entry name" value="THYMIDYLATE SYNTHASE"/>
    <property type="match status" value="1"/>
</dbReference>
<gene>
    <name evidence="4" type="primary">thyA_1</name>
    <name evidence="4" type="ORF">NCTC9140_00207</name>
</gene>
<dbReference type="Gene3D" id="3.30.572.10">
    <property type="entry name" value="Thymidylate synthase/dCMP hydroxymethylase domain"/>
    <property type="match status" value="1"/>
</dbReference>
<evidence type="ECO:0000256" key="1">
    <source>
        <dbReference type="ARBA" id="ARBA00022603"/>
    </source>
</evidence>
<evidence type="ECO:0000313" key="5">
    <source>
        <dbReference type="Proteomes" id="UP000254938"/>
    </source>
</evidence>
<evidence type="ECO:0000313" key="4">
    <source>
        <dbReference type="EMBL" id="STS78573.1"/>
    </source>
</evidence>
<keyword evidence="1 4" id="KW-0489">Methyltransferase</keyword>
<proteinExistence type="predicted"/>
<dbReference type="EMBL" id="UGKQ01000003">
    <property type="protein sequence ID" value="STS78573.1"/>
    <property type="molecule type" value="Genomic_DNA"/>
</dbReference>
<protein>
    <submittedName>
        <fullName evidence="4">Putative thymidylate synthase</fullName>
        <ecNumber evidence="4">2.1.1.45</ecNumber>
    </submittedName>
</protein>
<evidence type="ECO:0000259" key="3">
    <source>
        <dbReference type="Pfam" id="PF00303"/>
    </source>
</evidence>
<accession>A0A377TFU2</accession>
<dbReference type="Proteomes" id="UP000254938">
    <property type="component" value="Unassembled WGS sequence"/>
</dbReference>
<dbReference type="GO" id="GO:0032259">
    <property type="term" value="P:methylation"/>
    <property type="evidence" value="ECO:0007669"/>
    <property type="project" value="UniProtKB-KW"/>
</dbReference>
<dbReference type="InterPro" id="IPR036926">
    <property type="entry name" value="Thymidate_synth/dCMP_Mease_sf"/>
</dbReference>
<feature type="domain" description="Thymidylate synthase/dCMP hydroxymethylase" evidence="3">
    <location>
        <begin position="18"/>
        <end position="96"/>
    </location>
</feature>
<reference evidence="4 5" key="1">
    <citation type="submission" date="2018-06" db="EMBL/GenBank/DDBJ databases">
        <authorList>
            <consortium name="Pathogen Informatics"/>
            <person name="Doyle S."/>
        </authorList>
    </citation>
    <scope>NUCLEOTIDE SEQUENCE [LARGE SCALE GENOMIC DNA]</scope>
    <source>
        <strain evidence="4 5">NCTC9140</strain>
    </source>
</reference>
<evidence type="ECO:0000256" key="2">
    <source>
        <dbReference type="ARBA" id="ARBA00022679"/>
    </source>
</evidence>
<dbReference type="InterPro" id="IPR023451">
    <property type="entry name" value="Thymidate_synth/dCMP_Mease_dom"/>
</dbReference>
<dbReference type="GO" id="GO:0005829">
    <property type="term" value="C:cytosol"/>
    <property type="evidence" value="ECO:0007669"/>
    <property type="project" value="TreeGrafter"/>
</dbReference>
<dbReference type="Pfam" id="PF00303">
    <property type="entry name" value="Thymidylat_synt"/>
    <property type="match status" value="1"/>
</dbReference>
<dbReference type="PANTHER" id="PTHR11548">
    <property type="entry name" value="THYMIDYLATE SYNTHASE 1"/>
    <property type="match status" value="1"/>
</dbReference>
<sequence length="105" mass="11383">MSFLLNREFSNGQLASSSYGRVIQTVVDTGVPSEDRTGTGTLGVSYVPSYYMLTGGAVPLISSKQVNLKPLLVELEWYLQGSGNIGFLKEHGVKIWMLGPTIMAI</sequence>
<organism evidence="4 5">
    <name type="scientific">Klebsiella pneumoniae</name>
    <dbReference type="NCBI Taxonomy" id="573"/>
    <lineage>
        <taxon>Bacteria</taxon>
        <taxon>Pseudomonadati</taxon>
        <taxon>Pseudomonadota</taxon>
        <taxon>Gammaproteobacteria</taxon>
        <taxon>Enterobacterales</taxon>
        <taxon>Enterobacteriaceae</taxon>
        <taxon>Klebsiella/Raoultella group</taxon>
        <taxon>Klebsiella</taxon>
        <taxon>Klebsiella pneumoniae complex</taxon>
    </lineage>
</organism>
<dbReference type="SUPFAM" id="SSF55831">
    <property type="entry name" value="Thymidylate synthase/dCMP hydroxymethylase"/>
    <property type="match status" value="1"/>
</dbReference>
<dbReference type="AlphaFoldDB" id="A0A377TFU2"/>